<protein>
    <submittedName>
        <fullName evidence="1">Uncharacterized protein</fullName>
    </submittedName>
</protein>
<keyword evidence="2" id="KW-1185">Reference proteome</keyword>
<comment type="caution">
    <text evidence="1">The sequence shown here is derived from an EMBL/GenBank/DDBJ whole genome shotgun (WGS) entry which is preliminary data.</text>
</comment>
<accession>A0A9P8FWQ6</accession>
<proteinExistence type="predicted"/>
<dbReference type="EMBL" id="JAHFXS010000427">
    <property type="protein sequence ID" value="KAG9985066.1"/>
    <property type="molecule type" value="Genomic_DNA"/>
</dbReference>
<reference evidence="1" key="1">
    <citation type="journal article" date="2021" name="J Fungi (Basel)">
        <title>Virulence traits and population genomics of the black yeast Aureobasidium melanogenum.</title>
        <authorList>
            <person name="Cernosa A."/>
            <person name="Sun X."/>
            <person name="Gostincar C."/>
            <person name="Fang C."/>
            <person name="Gunde-Cimerman N."/>
            <person name="Song Z."/>
        </authorList>
    </citation>
    <scope>NUCLEOTIDE SEQUENCE</scope>
    <source>
        <strain evidence="1">EXF-9298</strain>
    </source>
</reference>
<dbReference type="AlphaFoldDB" id="A0A9P8FWQ6"/>
<sequence length="406" mass="47552">MTFLTFRSDDHYLLGALSVLSHHSRVLRAAAKSIKNMERIRGVYFPISRVYYHDKRWDAILTKQYESTSDVLEAYLDQRTLLSSFVHALKHWKPQSISFLTLPGEIRNQIYRLIMPNLGEQYTELHHLNPQAPPVLLLVLLMQTCKQVQKEVSASYFRNITLSLRLQNNESLLSDQSALPHAVSDTLEWYSELDTEITDQFHHINLEMNPLTCKITNSKRVFVQLCAIGRPHSFTSKILTKISIAIRDNVIRSLATSPTGLLGFRHFAMVETEVRSLLDWHEWKKQESELQSKKSQEAPLGTYRHLVGCNAYRCYECYLITQAEKEGLPKLIPAVSFEDPRQIRQRLLWKRDKEIWRWRKAIEADEEFPEELMWDYEDYLTEQAEQEGMPRLIRAAHSPLDELEMY</sequence>
<reference evidence="1" key="2">
    <citation type="submission" date="2021-08" db="EMBL/GenBank/DDBJ databases">
        <authorList>
            <person name="Gostincar C."/>
            <person name="Sun X."/>
            <person name="Song Z."/>
            <person name="Gunde-Cimerman N."/>
        </authorList>
    </citation>
    <scope>NUCLEOTIDE SEQUENCE</scope>
    <source>
        <strain evidence="1">EXF-9298</strain>
    </source>
</reference>
<name>A0A9P8FWQ6_AURME</name>
<organism evidence="1 2">
    <name type="scientific">Aureobasidium melanogenum</name>
    <name type="common">Aureobasidium pullulans var. melanogenum</name>
    <dbReference type="NCBI Taxonomy" id="46634"/>
    <lineage>
        <taxon>Eukaryota</taxon>
        <taxon>Fungi</taxon>
        <taxon>Dikarya</taxon>
        <taxon>Ascomycota</taxon>
        <taxon>Pezizomycotina</taxon>
        <taxon>Dothideomycetes</taxon>
        <taxon>Dothideomycetidae</taxon>
        <taxon>Dothideales</taxon>
        <taxon>Saccotheciaceae</taxon>
        <taxon>Aureobasidium</taxon>
    </lineage>
</organism>
<feature type="non-terminal residue" evidence="1">
    <location>
        <position position="406"/>
    </location>
</feature>
<dbReference type="Proteomes" id="UP000729357">
    <property type="component" value="Unassembled WGS sequence"/>
</dbReference>
<evidence type="ECO:0000313" key="2">
    <source>
        <dbReference type="Proteomes" id="UP000729357"/>
    </source>
</evidence>
<gene>
    <name evidence="1" type="ORF">KCU98_g4969</name>
</gene>
<evidence type="ECO:0000313" key="1">
    <source>
        <dbReference type="EMBL" id="KAG9985066.1"/>
    </source>
</evidence>